<evidence type="ECO:0000256" key="4">
    <source>
        <dbReference type="ARBA" id="ARBA00022729"/>
    </source>
</evidence>
<evidence type="ECO:0000256" key="5">
    <source>
        <dbReference type="ARBA" id="ARBA00023136"/>
    </source>
</evidence>
<comment type="caution">
    <text evidence="10">The sequence shown here is derived from an EMBL/GenBank/DDBJ whole genome shotgun (WGS) entry which is preliminary data.</text>
</comment>
<keyword evidence="7" id="KW-0449">Lipoprotein</keyword>
<evidence type="ECO:0000313" key="10">
    <source>
        <dbReference type="EMBL" id="HDW51563.1"/>
    </source>
</evidence>
<sequence>MLVVRGQMVEVMDIPNPHEICSALRLDALMRGQWENSHFPPVNLGDFLGLLATEGQEAYCAVIRVERNPTFVKSTRRPSDLAPEPKLSIKIGGTALFRNDKLVGYLDEHETRGFLFTQGKVQGGHLEVPYPGQKGIYVSLNIIRSKAQIVPEITRDGQLKVTVKVREEANLAETDCRVDVSKVEAIKKLEMLQAKQIEREVMRAVRRAQKCKSDVFGFGSAFHRRFPREWRTMRDLWAEKYFPSLKVRVVADAKLRRTSLRLRPVFYKKDNKELYAEEEKTQPLTSGRRPRPCSIFCYWHFSTLR</sequence>
<dbReference type="NCBIfam" id="TIGR02887">
    <property type="entry name" value="spore_ger_x_C"/>
    <property type="match status" value="1"/>
</dbReference>
<evidence type="ECO:0000256" key="1">
    <source>
        <dbReference type="ARBA" id="ARBA00004635"/>
    </source>
</evidence>
<dbReference type="InterPro" id="IPR038501">
    <property type="entry name" value="Spore_GerAC_C_sf"/>
</dbReference>
<proteinExistence type="inferred from homology"/>
<dbReference type="Pfam" id="PF25198">
    <property type="entry name" value="Spore_GerAC_N"/>
    <property type="match status" value="1"/>
</dbReference>
<dbReference type="PANTHER" id="PTHR35789">
    <property type="entry name" value="SPORE GERMINATION PROTEIN B3"/>
    <property type="match status" value="1"/>
</dbReference>
<keyword evidence="4" id="KW-0732">Signal</keyword>
<name>A0A7C1FE18_9THEO</name>
<dbReference type="AlphaFoldDB" id="A0A7C1FE18"/>
<evidence type="ECO:0000256" key="7">
    <source>
        <dbReference type="ARBA" id="ARBA00023288"/>
    </source>
</evidence>
<evidence type="ECO:0000256" key="6">
    <source>
        <dbReference type="ARBA" id="ARBA00023139"/>
    </source>
</evidence>
<organism evidence="10">
    <name type="scientific">Ammonifex degensii</name>
    <dbReference type="NCBI Taxonomy" id="42838"/>
    <lineage>
        <taxon>Bacteria</taxon>
        <taxon>Bacillati</taxon>
        <taxon>Bacillota</taxon>
        <taxon>Clostridia</taxon>
        <taxon>Thermoanaerobacterales</taxon>
        <taxon>Thermoanaerobacteraceae</taxon>
        <taxon>Ammonifex</taxon>
    </lineage>
</organism>
<dbReference type="Pfam" id="PF05504">
    <property type="entry name" value="Spore_GerAC"/>
    <property type="match status" value="1"/>
</dbReference>
<feature type="domain" description="Spore germination protein N-terminal" evidence="9">
    <location>
        <begin position="1"/>
        <end position="64"/>
    </location>
</feature>
<evidence type="ECO:0000256" key="3">
    <source>
        <dbReference type="ARBA" id="ARBA00022544"/>
    </source>
</evidence>
<evidence type="ECO:0000259" key="9">
    <source>
        <dbReference type="Pfam" id="PF25198"/>
    </source>
</evidence>
<protein>
    <submittedName>
        <fullName evidence="10">Ger(X)C family spore germination protein</fullName>
    </submittedName>
</protein>
<keyword evidence="5" id="KW-0472">Membrane</keyword>
<comment type="subcellular location">
    <subcellularLocation>
        <location evidence="1">Membrane</location>
        <topology evidence="1">Lipid-anchor</topology>
    </subcellularLocation>
</comment>
<dbReference type="InterPro" id="IPR057336">
    <property type="entry name" value="GerAC_N"/>
</dbReference>
<reference evidence="10" key="1">
    <citation type="journal article" date="2020" name="mSystems">
        <title>Genome- and Community-Level Interaction Insights into Carbon Utilization and Element Cycling Functions of Hydrothermarchaeota in Hydrothermal Sediment.</title>
        <authorList>
            <person name="Zhou Z."/>
            <person name="Liu Y."/>
            <person name="Xu W."/>
            <person name="Pan J."/>
            <person name="Luo Z.H."/>
            <person name="Li M."/>
        </authorList>
    </citation>
    <scope>NUCLEOTIDE SEQUENCE [LARGE SCALE GENOMIC DNA]</scope>
    <source>
        <strain evidence="10">SpSt-301</strain>
    </source>
</reference>
<gene>
    <name evidence="10" type="ORF">ENQ35_02315</name>
</gene>
<dbReference type="Gene3D" id="3.30.300.210">
    <property type="entry name" value="Nutrient germinant receptor protein C, domain 3"/>
    <property type="match status" value="1"/>
</dbReference>
<feature type="domain" description="Spore germination GerAC-like C-terminal" evidence="8">
    <location>
        <begin position="93"/>
        <end position="258"/>
    </location>
</feature>
<keyword evidence="3" id="KW-0309">Germination</keyword>
<evidence type="ECO:0000256" key="2">
    <source>
        <dbReference type="ARBA" id="ARBA00007886"/>
    </source>
</evidence>
<evidence type="ECO:0000259" key="8">
    <source>
        <dbReference type="Pfam" id="PF05504"/>
    </source>
</evidence>
<keyword evidence="6" id="KW-0564">Palmitate</keyword>
<accession>A0A7C1FE18</accession>
<dbReference type="PANTHER" id="PTHR35789:SF1">
    <property type="entry name" value="SPORE GERMINATION PROTEIN B3"/>
    <property type="match status" value="1"/>
</dbReference>
<comment type="similarity">
    <text evidence="2">Belongs to the GerABKC lipoprotein family.</text>
</comment>
<dbReference type="EMBL" id="DSMV01000143">
    <property type="protein sequence ID" value="HDW51563.1"/>
    <property type="molecule type" value="Genomic_DNA"/>
</dbReference>
<dbReference type="InterPro" id="IPR046953">
    <property type="entry name" value="Spore_GerAC-like_C"/>
</dbReference>
<dbReference type="GO" id="GO:0016020">
    <property type="term" value="C:membrane"/>
    <property type="evidence" value="ECO:0007669"/>
    <property type="project" value="InterPro"/>
</dbReference>
<dbReference type="GO" id="GO:0009847">
    <property type="term" value="P:spore germination"/>
    <property type="evidence" value="ECO:0007669"/>
    <property type="project" value="InterPro"/>
</dbReference>
<dbReference type="InterPro" id="IPR008844">
    <property type="entry name" value="Spore_GerAC-like"/>
</dbReference>